<dbReference type="GeneID" id="9688694"/>
<feature type="compositionally biased region" description="Basic and acidic residues" evidence="1">
    <location>
        <begin position="93"/>
        <end position="112"/>
    </location>
</feature>
<feature type="region of interest" description="Disordered" evidence="1">
    <location>
        <begin position="333"/>
        <end position="356"/>
    </location>
</feature>
<feature type="region of interest" description="Disordered" evidence="1">
    <location>
        <begin position="1"/>
        <end position="21"/>
    </location>
</feature>
<organism evidence="3">
    <name type="scientific">Micromonas pusilla (strain CCMP1545)</name>
    <name type="common">Picoplanktonic green alga</name>
    <dbReference type="NCBI Taxonomy" id="564608"/>
    <lineage>
        <taxon>Eukaryota</taxon>
        <taxon>Viridiplantae</taxon>
        <taxon>Chlorophyta</taxon>
        <taxon>Mamiellophyceae</taxon>
        <taxon>Mamiellales</taxon>
        <taxon>Mamiellaceae</taxon>
        <taxon>Micromonas</taxon>
    </lineage>
</organism>
<keyword evidence="3" id="KW-1185">Reference proteome</keyword>
<reference evidence="2 3" key="1">
    <citation type="journal article" date="2009" name="Science">
        <title>Green evolution and dynamic adaptations revealed by genomes of the marine picoeukaryotes Micromonas.</title>
        <authorList>
            <person name="Worden A.Z."/>
            <person name="Lee J.H."/>
            <person name="Mock T."/>
            <person name="Rouze P."/>
            <person name="Simmons M.P."/>
            <person name="Aerts A.L."/>
            <person name="Allen A.E."/>
            <person name="Cuvelier M.L."/>
            <person name="Derelle E."/>
            <person name="Everett M.V."/>
            <person name="Foulon E."/>
            <person name="Grimwood J."/>
            <person name="Gundlach H."/>
            <person name="Henrissat B."/>
            <person name="Napoli C."/>
            <person name="McDonald S.M."/>
            <person name="Parker M.S."/>
            <person name="Rombauts S."/>
            <person name="Salamov A."/>
            <person name="Von Dassow P."/>
            <person name="Badger J.H."/>
            <person name="Coutinho P.M."/>
            <person name="Demir E."/>
            <person name="Dubchak I."/>
            <person name="Gentemann C."/>
            <person name="Eikrem W."/>
            <person name="Gready J.E."/>
            <person name="John U."/>
            <person name="Lanier W."/>
            <person name="Lindquist E.A."/>
            <person name="Lucas S."/>
            <person name="Mayer K.F."/>
            <person name="Moreau H."/>
            <person name="Not F."/>
            <person name="Otillar R."/>
            <person name="Panaud O."/>
            <person name="Pangilinan J."/>
            <person name="Paulsen I."/>
            <person name="Piegu B."/>
            <person name="Poliakov A."/>
            <person name="Robbens S."/>
            <person name="Schmutz J."/>
            <person name="Toulza E."/>
            <person name="Wyss T."/>
            <person name="Zelensky A."/>
            <person name="Zhou K."/>
            <person name="Armbrust E.V."/>
            <person name="Bhattacharya D."/>
            <person name="Goodenough U.W."/>
            <person name="Van de Peer Y."/>
            <person name="Grigoriev I.V."/>
        </authorList>
    </citation>
    <scope>NUCLEOTIDE SEQUENCE [LARGE SCALE GENOMIC DNA]</scope>
    <source>
        <strain evidence="2 3">CCMP1545</strain>
    </source>
</reference>
<feature type="compositionally biased region" description="Basic and acidic residues" evidence="1">
    <location>
        <begin position="38"/>
        <end position="49"/>
    </location>
</feature>
<proteinExistence type="predicted"/>
<dbReference type="EMBL" id="GG663748">
    <property type="protein sequence ID" value="EEH52390.1"/>
    <property type="molecule type" value="Genomic_DNA"/>
</dbReference>
<dbReference type="RefSeq" id="XP_003063254.1">
    <property type="nucleotide sequence ID" value="XM_003063208.1"/>
</dbReference>
<feature type="compositionally biased region" description="Pro residues" evidence="1">
    <location>
        <begin position="165"/>
        <end position="175"/>
    </location>
</feature>
<dbReference type="KEGG" id="mpp:MICPUCDRAFT_53120"/>
<evidence type="ECO:0000256" key="1">
    <source>
        <dbReference type="SAM" id="MobiDB-lite"/>
    </source>
</evidence>
<protein>
    <submittedName>
        <fullName evidence="2">Predicted protein</fullName>
    </submittedName>
</protein>
<feature type="compositionally biased region" description="Basic residues" evidence="1">
    <location>
        <begin position="338"/>
        <end position="349"/>
    </location>
</feature>
<feature type="compositionally biased region" description="Pro residues" evidence="1">
    <location>
        <begin position="1"/>
        <end position="10"/>
    </location>
</feature>
<gene>
    <name evidence="2" type="ORF">MICPUCDRAFT_53120</name>
</gene>
<feature type="compositionally biased region" description="Low complexity" evidence="1">
    <location>
        <begin position="61"/>
        <end position="72"/>
    </location>
</feature>
<evidence type="ECO:0000313" key="3">
    <source>
        <dbReference type="Proteomes" id="UP000001876"/>
    </source>
</evidence>
<accession>C1N613</accession>
<feature type="compositionally biased region" description="Low complexity" evidence="1">
    <location>
        <begin position="268"/>
        <end position="293"/>
    </location>
</feature>
<sequence>MSRRAPPPAGPGLAPAPLRRSVDEAALNAKLRELREAMSKEKVAREGARARQAAGGGHIWASSRASANAVRVTRNGGRLRELSAEELERIQRIRQEESPSARAEAAMRRAEAEGAADGGRRRRLAPIEHAPTTYHPPTRAPPRPTRPRSPRFIEHVIYSTARGPTPTPAPPPGGPPSHARPRSARPGGHGAYRPRTAELNEPLEEFGGELHHAPEPEPEPEPDARFGTRGGRVEIVNETPSLWEGEVDEEANRREFEEALREWRSGGAEASATATTTATTPATAAAAAMETQTETVAVATRERPRTARLSDVPKGSSYFERLLAMNAERVAGSEAMRRGRAGAAKKKSKTASVARG</sequence>
<dbReference type="Proteomes" id="UP000001876">
    <property type="component" value="Unassembled WGS sequence"/>
</dbReference>
<feature type="region of interest" description="Disordered" evidence="1">
    <location>
        <begin position="261"/>
        <end position="293"/>
    </location>
</feature>
<dbReference type="OMA" id="SIWRNGA"/>
<name>C1N613_MICPC</name>
<dbReference type="AlphaFoldDB" id="C1N613"/>
<feature type="region of interest" description="Disordered" evidence="1">
    <location>
        <begin position="93"/>
        <end position="231"/>
    </location>
</feature>
<feature type="region of interest" description="Disordered" evidence="1">
    <location>
        <begin position="38"/>
        <end position="72"/>
    </location>
</feature>
<evidence type="ECO:0000313" key="2">
    <source>
        <dbReference type="EMBL" id="EEH52390.1"/>
    </source>
</evidence>